<keyword evidence="1" id="KW-0812">Transmembrane</keyword>
<accession>A0A2S7KS30</accession>
<evidence type="ECO:0000256" key="1">
    <source>
        <dbReference type="SAM" id="Phobius"/>
    </source>
</evidence>
<gene>
    <name evidence="2" type="ORF">BST85_11435</name>
</gene>
<protein>
    <submittedName>
        <fullName evidence="2">Uncharacterized protein</fullName>
    </submittedName>
</protein>
<proteinExistence type="predicted"/>
<organism evidence="2 3">
    <name type="scientific">Aureitalea marina</name>
    <dbReference type="NCBI Taxonomy" id="930804"/>
    <lineage>
        <taxon>Bacteria</taxon>
        <taxon>Pseudomonadati</taxon>
        <taxon>Bacteroidota</taxon>
        <taxon>Flavobacteriia</taxon>
        <taxon>Flavobacteriales</taxon>
        <taxon>Flavobacteriaceae</taxon>
        <taxon>Aureitalea</taxon>
    </lineage>
</organism>
<evidence type="ECO:0000313" key="3">
    <source>
        <dbReference type="Proteomes" id="UP000239800"/>
    </source>
</evidence>
<dbReference type="EMBL" id="MQUB01000001">
    <property type="protein sequence ID" value="PQB05434.1"/>
    <property type="molecule type" value="Genomic_DNA"/>
</dbReference>
<sequence length="78" mass="8903">MRPQIVKILLLLLLVPIATAMGQGEKEPPPPVNRAPPEDQLPIDDNIWVLLVFGVVLGIYFYYHMKSHRKIEAKDLEL</sequence>
<reference evidence="2 3" key="1">
    <citation type="submission" date="2016-11" db="EMBL/GenBank/DDBJ databases">
        <title>Trade-off between light-utilization and light-protection in marine flavobacteria.</title>
        <authorList>
            <person name="Kumagai Y."/>
        </authorList>
    </citation>
    <scope>NUCLEOTIDE SEQUENCE [LARGE SCALE GENOMIC DNA]</scope>
    <source>
        <strain evidence="2 3">NBRC 107741</strain>
    </source>
</reference>
<keyword evidence="1" id="KW-0472">Membrane</keyword>
<name>A0A2S7KS30_9FLAO</name>
<feature type="transmembrane region" description="Helical" evidence="1">
    <location>
        <begin position="46"/>
        <end position="63"/>
    </location>
</feature>
<dbReference type="AlphaFoldDB" id="A0A2S7KS30"/>
<comment type="caution">
    <text evidence="2">The sequence shown here is derived from an EMBL/GenBank/DDBJ whole genome shotgun (WGS) entry which is preliminary data.</text>
</comment>
<keyword evidence="3" id="KW-1185">Reference proteome</keyword>
<dbReference type="Proteomes" id="UP000239800">
    <property type="component" value="Unassembled WGS sequence"/>
</dbReference>
<evidence type="ECO:0000313" key="2">
    <source>
        <dbReference type="EMBL" id="PQB05434.1"/>
    </source>
</evidence>
<keyword evidence="1" id="KW-1133">Transmembrane helix</keyword>